<evidence type="ECO:0000259" key="6">
    <source>
        <dbReference type="Pfam" id="PF01210"/>
    </source>
</evidence>
<comment type="similarity">
    <text evidence="1 3">Belongs to the NAD-dependent glycerol-3-phosphate dehydrogenase family.</text>
</comment>
<dbReference type="GO" id="GO:0005829">
    <property type="term" value="C:cytosol"/>
    <property type="evidence" value="ECO:0007669"/>
    <property type="project" value="TreeGrafter"/>
</dbReference>
<keyword evidence="2 3" id="KW-0560">Oxidoreductase</keyword>
<feature type="region of interest" description="Disordered" evidence="5">
    <location>
        <begin position="429"/>
        <end position="463"/>
    </location>
</feature>
<sequence length="491" mass="53588">MDGVTGGSGKNGNAESHESEIPSEAGLENVMKALKVPEGRPLNVVGVGAGAWGAVFISMLQKEYFNMKDKIKFSIYRREGKELSKETASKILEVINADSEVIRRLRQKGRYFKYVDARLGERVLSAAEVLTDGFCENMLDLPLMPLRVITDLTEAVWDADVIVNSIPSSNIRPVFEVIGNLVRERGRHPVVISLAKGIEYKECPEPHVLTPSGIIHDVTGIPKENIFYLGGPNIASEVWKGEYATARICGLSKTLRRALASLIRNDSFVVWDNPDIVNHEIMGGLKNVYAIGAGIIKGAAKNSATSMAVYFSNACAEMVFISQLLTGVRDPVYLTGPLLADVYVTLLKGRNAWYGEQVALGNVNPENGPYVPGKGLIEGVGAVGNFHRLLSDSRLTIPDPKTEIACSPIALLPTLSALNDVFSRKKSEPLLTSKQKLRRKSNPRKPQTGFQDPGQYFLAQMKDATATDPEARLHIFEGAHLTTQTSNAEGQ</sequence>
<dbReference type="SUPFAM" id="SSF51735">
    <property type="entry name" value="NAD(P)-binding Rossmann-fold domains"/>
    <property type="match status" value="1"/>
</dbReference>
<dbReference type="InterPro" id="IPR013328">
    <property type="entry name" value="6PGD_dom2"/>
</dbReference>
<dbReference type="Gene3D" id="1.10.1040.10">
    <property type="entry name" value="N-(1-d-carboxylethyl)-l-norvaline Dehydrogenase, domain 2"/>
    <property type="match status" value="1"/>
</dbReference>
<dbReference type="InterPro" id="IPR008927">
    <property type="entry name" value="6-PGluconate_DH-like_C_sf"/>
</dbReference>
<dbReference type="AlphaFoldDB" id="A0AAV8V4C4"/>
<keyword evidence="9" id="KW-1185">Reference proteome</keyword>
<dbReference type="InterPro" id="IPR036291">
    <property type="entry name" value="NAD(P)-bd_dom_sf"/>
</dbReference>
<dbReference type="PRINTS" id="PR00077">
    <property type="entry name" value="GPDHDRGNASE"/>
</dbReference>
<dbReference type="Gene3D" id="3.40.50.720">
    <property type="entry name" value="NAD(P)-binding Rossmann-like Domain"/>
    <property type="match status" value="1"/>
</dbReference>
<feature type="region of interest" description="Disordered" evidence="5">
    <location>
        <begin position="1"/>
        <end position="22"/>
    </location>
</feature>
<dbReference type="GO" id="GO:0046168">
    <property type="term" value="P:glycerol-3-phosphate catabolic process"/>
    <property type="evidence" value="ECO:0007669"/>
    <property type="project" value="UniProtKB-UniRule"/>
</dbReference>
<dbReference type="Proteomes" id="UP001157974">
    <property type="component" value="Unassembled WGS sequence"/>
</dbReference>
<dbReference type="InterPro" id="IPR006168">
    <property type="entry name" value="G3P_DH_NAD-dep"/>
</dbReference>
<keyword evidence="3" id="KW-0520">NAD</keyword>
<dbReference type="Pfam" id="PF07479">
    <property type="entry name" value="NAD_Gly3P_dh_C"/>
    <property type="match status" value="1"/>
</dbReference>
<dbReference type="Pfam" id="PF01210">
    <property type="entry name" value="NAD_Gly3P_dh_N"/>
    <property type="match status" value="1"/>
</dbReference>
<dbReference type="GO" id="GO:0005975">
    <property type="term" value="P:carbohydrate metabolic process"/>
    <property type="evidence" value="ECO:0007669"/>
    <property type="project" value="InterPro"/>
</dbReference>
<evidence type="ECO:0000256" key="5">
    <source>
        <dbReference type="SAM" id="MobiDB-lite"/>
    </source>
</evidence>
<name>A0AAV8V4C4_9RHOD</name>
<evidence type="ECO:0000256" key="4">
    <source>
        <dbReference type="RuleBase" id="RU361243"/>
    </source>
</evidence>
<comment type="caution">
    <text evidence="8">The sequence shown here is derived from an EMBL/GenBank/DDBJ whole genome shotgun (WGS) entry which is preliminary data.</text>
</comment>
<dbReference type="EMBL" id="JAMWBK010000001">
    <property type="protein sequence ID" value="KAJ8908382.1"/>
    <property type="molecule type" value="Genomic_DNA"/>
</dbReference>
<evidence type="ECO:0000256" key="2">
    <source>
        <dbReference type="ARBA" id="ARBA00023002"/>
    </source>
</evidence>
<evidence type="ECO:0000313" key="8">
    <source>
        <dbReference type="EMBL" id="KAJ8908382.1"/>
    </source>
</evidence>
<feature type="domain" description="Glycerol-3-phosphate dehydrogenase NAD-dependent N-terminal" evidence="6">
    <location>
        <begin position="146"/>
        <end position="246"/>
    </location>
</feature>
<comment type="catalytic activity">
    <reaction evidence="4">
        <text>sn-glycerol 3-phosphate + NAD(+) = dihydroxyacetone phosphate + NADH + H(+)</text>
        <dbReference type="Rhea" id="RHEA:11092"/>
        <dbReference type="ChEBI" id="CHEBI:15378"/>
        <dbReference type="ChEBI" id="CHEBI:57540"/>
        <dbReference type="ChEBI" id="CHEBI:57597"/>
        <dbReference type="ChEBI" id="CHEBI:57642"/>
        <dbReference type="ChEBI" id="CHEBI:57945"/>
        <dbReference type="EC" id="1.1.1.8"/>
    </reaction>
</comment>
<evidence type="ECO:0000256" key="1">
    <source>
        <dbReference type="ARBA" id="ARBA00011009"/>
    </source>
</evidence>
<evidence type="ECO:0000256" key="3">
    <source>
        <dbReference type="RuleBase" id="RU000437"/>
    </source>
</evidence>
<feature type="domain" description="Glycerol-3-phosphate dehydrogenase NAD-dependent C-terminal" evidence="7">
    <location>
        <begin position="275"/>
        <end position="397"/>
    </location>
</feature>
<dbReference type="GO" id="GO:0051287">
    <property type="term" value="F:NAD binding"/>
    <property type="evidence" value="ECO:0007669"/>
    <property type="project" value="UniProtKB-UniRule"/>
</dbReference>
<dbReference type="PANTHER" id="PTHR11728">
    <property type="entry name" value="GLYCEROL-3-PHOSPHATE DEHYDROGENASE"/>
    <property type="match status" value="1"/>
</dbReference>
<organism evidence="8 9">
    <name type="scientific">Rhodosorus marinus</name>
    <dbReference type="NCBI Taxonomy" id="101924"/>
    <lineage>
        <taxon>Eukaryota</taxon>
        <taxon>Rhodophyta</taxon>
        <taxon>Stylonematophyceae</taxon>
        <taxon>Stylonematales</taxon>
        <taxon>Stylonemataceae</taxon>
        <taxon>Rhodosorus</taxon>
    </lineage>
</organism>
<accession>A0AAV8V4C4</accession>
<protein>
    <recommendedName>
        <fullName evidence="4">Glycerol-3-phosphate dehydrogenase [NAD(+)]</fullName>
        <ecNumber evidence="4">1.1.1.8</ecNumber>
    </recommendedName>
</protein>
<dbReference type="GO" id="GO:0141152">
    <property type="term" value="F:glycerol-3-phosphate dehydrogenase (NAD+) activity"/>
    <property type="evidence" value="ECO:0007669"/>
    <property type="project" value="UniProtKB-UniRule"/>
</dbReference>
<feature type="compositionally biased region" description="Gly residues" evidence="5">
    <location>
        <begin position="1"/>
        <end position="10"/>
    </location>
</feature>
<dbReference type="SUPFAM" id="SSF48179">
    <property type="entry name" value="6-phosphogluconate dehydrogenase C-terminal domain-like"/>
    <property type="match status" value="1"/>
</dbReference>
<gene>
    <name evidence="8" type="ORF">NDN08_005091</name>
</gene>
<dbReference type="PANTHER" id="PTHR11728:SF30">
    <property type="entry name" value="GLYCEROL-3-PHOSPHATE DEHYDROGENASE [NAD(+)] GPDHC1, CYTOSOLIC"/>
    <property type="match status" value="1"/>
</dbReference>
<reference evidence="8 9" key="1">
    <citation type="journal article" date="2023" name="Nat. Commun.">
        <title>Origin of minicircular mitochondrial genomes in red algae.</title>
        <authorList>
            <person name="Lee Y."/>
            <person name="Cho C.H."/>
            <person name="Lee Y.M."/>
            <person name="Park S.I."/>
            <person name="Yang J.H."/>
            <person name="West J.A."/>
            <person name="Bhattacharya D."/>
            <person name="Yoon H.S."/>
        </authorList>
    </citation>
    <scope>NUCLEOTIDE SEQUENCE [LARGE SCALE GENOMIC DNA]</scope>
    <source>
        <strain evidence="8 9">CCMP1338</strain>
        <tissue evidence="8">Whole cell</tissue>
    </source>
</reference>
<proteinExistence type="inferred from homology"/>
<dbReference type="InterPro" id="IPR006109">
    <property type="entry name" value="G3P_DH_NAD-dep_C"/>
</dbReference>
<dbReference type="EC" id="1.1.1.8" evidence="4"/>
<evidence type="ECO:0000259" key="7">
    <source>
        <dbReference type="Pfam" id="PF07479"/>
    </source>
</evidence>
<dbReference type="InterPro" id="IPR011128">
    <property type="entry name" value="G3P_DH_NAD-dep_N"/>
</dbReference>
<evidence type="ECO:0000313" key="9">
    <source>
        <dbReference type="Proteomes" id="UP001157974"/>
    </source>
</evidence>